<dbReference type="PRINTS" id="PR00625">
    <property type="entry name" value="JDOMAIN"/>
</dbReference>
<dbReference type="InterPro" id="IPR025497">
    <property type="entry name" value="PatA-like_N"/>
</dbReference>
<dbReference type="Pfam" id="PF14332">
    <property type="entry name" value="DUF4388"/>
    <property type="match status" value="1"/>
</dbReference>
<dbReference type="Pfam" id="PF13432">
    <property type="entry name" value="TPR_16"/>
    <property type="match status" value="1"/>
</dbReference>
<keyword evidence="2" id="KW-0802">TPR repeat</keyword>
<protein>
    <recommendedName>
        <fullName evidence="3">J domain-containing protein</fullName>
    </recommendedName>
</protein>
<organism evidence="4">
    <name type="scientific">hydrothermal vent metagenome</name>
    <dbReference type="NCBI Taxonomy" id="652676"/>
    <lineage>
        <taxon>unclassified sequences</taxon>
        <taxon>metagenomes</taxon>
        <taxon>ecological metagenomes</taxon>
    </lineage>
</organism>
<dbReference type="Gene3D" id="1.25.40.10">
    <property type="entry name" value="Tetratricopeptide repeat domain"/>
    <property type="match status" value="1"/>
</dbReference>
<evidence type="ECO:0000313" key="4">
    <source>
        <dbReference type="EMBL" id="VAX34415.1"/>
    </source>
</evidence>
<dbReference type="InterPro" id="IPR011990">
    <property type="entry name" value="TPR-like_helical_dom_sf"/>
</dbReference>
<keyword evidence="1" id="KW-0677">Repeat</keyword>
<reference evidence="4" key="1">
    <citation type="submission" date="2018-06" db="EMBL/GenBank/DDBJ databases">
        <authorList>
            <person name="Zhirakovskaya E."/>
        </authorList>
    </citation>
    <scope>NUCLEOTIDE SEQUENCE</scope>
</reference>
<dbReference type="PANTHER" id="PTHR45188">
    <property type="entry name" value="DNAJ PROTEIN P58IPK HOMOLOG"/>
    <property type="match status" value="1"/>
</dbReference>
<dbReference type="SUPFAM" id="SSF48452">
    <property type="entry name" value="TPR-like"/>
    <property type="match status" value="1"/>
</dbReference>
<dbReference type="InterPro" id="IPR036869">
    <property type="entry name" value="J_dom_sf"/>
</dbReference>
<evidence type="ECO:0000259" key="3">
    <source>
        <dbReference type="PROSITE" id="PS50076"/>
    </source>
</evidence>
<dbReference type="Pfam" id="PF00226">
    <property type="entry name" value="DnaJ"/>
    <property type="match status" value="1"/>
</dbReference>
<dbReference type="PANTHER" id="PTHR45188:SF2">
    <property type="entry name" value="DNAJ HOMOLOG SUBFAMILY C MEMBER 7"/>
    <property type="match status" value="1"/>
</dbReference>
<dbReference type="PROSITE" id="PS50005">
    <property type="entry name" value="TPR"/>
    <property type="match status" value="2"/>
</dbReference>
<dbReference type="CDD" id="cd06257">
    <property type="entry name" value="DnaJ"/>
    <property type="match status" value="1"/>
</dbReference>
<accession>A0A3B1DRK5</accession>
<proteinExistence type="predicted"/>
<dbReference type="InterPro" id="IPR037257">
    <property type="entry name" value="T2SS_E_N_sf"/>
</dbReference>
<dbReference type="SMART" id="SM00271">
    <property type="entry name" value="DnaJ"/>
    <property type="match status" value="1"/>
</dbReference>
<dbReference type="SMART" id="SM00028">
    <property type="entry name" value="TPR"/>
    <property type="match status" value="3"/>
</dbReference>
<feature type="domain" description="J" evidence="3">
    <location>
        <begin position="352"/>
        <end position="423"/>
    </location>
</feature>
<dbReference type="SUPFAM" id="SSF160246">
    <property type="entry name" value="EspE N-terminal domain-like"/>
    <property type="match status" value="1"/>
</dbReference>
<dbReference type="EMBL" id="UOGI01000311">
    <property type="protein sequence ID" value="VAX34415.1"/>
    <property type="molecule type" value="Genomic_DNA"/>
</dbReference>
<dbReference type="PROSITE" id="PS00636">
    <property type="entry name" value="DNAJ_1"/>
    <property type="match status" value="1"/>
</dbReference>
<dbReference type="PROSITE" id="PS50076">
    <property type="entry name" value="DNAJ_2"/>
    <property type="match status" value="1"/>
</dbReference>
<dbReference type="AlphaFoldDB" id="A0A3B1DRK5"/>
<sequence>MKDNRDKRNFKRYRKEAELILKANTGAYKGRIIDYSDGICAVVKDASSIVSGTTVNIKSHELGIEFLGEVVWAKKVIPDLQVGIRRVDNLRGSLKDFRLPDILKGLQKTTSTGTLEIHNDSIQKKIYIKDGDLIFASSNQAKDSLAKALVTAGKITVDQYKKTVEISEQTGKNQSTTLAELGYLSPQEFIRALKNQVEMIILSSFNVTDAKFEFQEGPLDADESIPLRINATNILYHGYKKVNDLLYLKEECPPPDIELSLARDPEELIQNLSMSDTDRRILSYLDGKHTIKEILSLTQTSDIETFKTIHALLNIGAIELTEGSVPSAEGVEIDNELMEKIEEMNNNYKSLGYYGILGINEGASEEEIREAFYRIAKEFHPDRFFSLPSDDIKEKINTIFSYATEAYETLSDEANRREYDTSLSVKSEKPASKDEMAKARFNQGRTLLMIRNYTDAATLFAQAVYFDSSTASYHYYHGLALSKLNRFKDAAKAINEAVKLNPQKADYVAELGHVFLMLGFKARAQHSFKRALELSASNERALEGILKTENNKKSFFGSSENLLLRISKKYGLKRKK</sequence>
<dbReference type="SUPFAM" id="SSF46565">
    <property type="entry name" value="Chaperone J-domain"/>
    <property type="match status" value="1"/>
</dbReference>
<dbReference type="InterPro" id="IPR019734">
    <property type="entry name" value="TPR_rpt"/>
</dbReference>
<evidence type="ECO:0000256" key="1">
    <source>
        <dbReference type="ARBA" id="ARBA00022737"/>
    </source>
</evidence>
<dbReference type="InterPro" id="IPR018253">
    <property type="entry name" value="DnaJ_domain_CS"/>
</dbReference>
<dbReference type="InterPro" id="IPR001623">
    <property type="entry name" value="DnaJ_domain"/>
</dbReference>
<evidence type="ECO:0000256" key="2">
    <source>
        <dbReference type="ARBA" id="ARBA00022803"/>
    </source>
</evidence>
<gene>
    <name evidence="4" type="ORF">MNBD_NITROSPIRAE03-1797</name>
</gene>
<dbReference type="Gene3D" id="1.10.287.110">
    <property type="entry name" value="DnaJ domain"/>
    <property type="match status" value="1"/>
</dbReference>
<name>A0A3B1DRK5_9ZZZZ</name>